<dbReference type="EMBL" id="OX596111">
    <property type="protein sequence ID" value="CAI9704044.1"/>
    <property type="molecule type" value="Genomic_DNA"/>
</dbReference>
<sequence length="241" mass="25986">MRTAAGLWWAALPFEAVADGEQLPLTFPCHFLALLQELWFSLVAALRALPVSLGAGAGGPRCSAPRPARSAVIPVQMCRLPSRLKQPEYYAQPSSSLEKTIRALAEEKEGKCSSESASPSRKSSRMGKSAGLPFLPLAGCHPQSSPAGGRRLIQLCSAGRDSQDAVGGGPYILSLLLLMRPPSYVAEMVVVSSEVRFQEELDFCLALSCSRHCGSQVSRSELPCRWPNVTRSRETPMASEE</sequence>
<organism evidence="1 2">
    <name type="scientific">Rangifer tarandus platyrhynchus</name>
    <name type="common">Svalbard reindeer</name>
    <dbReference type="NCBI Taxonomy" id="3082113"/>
    <lineage>
        <taxon>Eukaryota</taxon>
        <taxon>Metazoa</taxon>
        <taxon>Chordata</taxon>
        <taxon>Craniata</taxon>
        <taxon>Vertebrata</taxon>
        <taxon>Euteleostomi</taxon>
        <taxon>Mammalia</taxon>
        <taxon>Eutheria</taxon>
        <taxon>Laurasiatheria</taxon>
        <taxon>Artiodactyla</taxon>
        <taxon>Ruminantia</taxon>
        <taxon>Pecora</taxon>
        <taxon>Cervidae</taxon>
        <taxon>Odocoileinae</taxon>
        <taxon>Rangifer</taxon>
    </lineage>
</organism>
<name>A0ACB0EU28_RANTA</name>
<gene>
    <name evidence="1" type="ORF">MRATA1EN3_LOCUS15257</name>
</gene>
<protein>
    <submittedName>
        <fullName evidence="1">Uncharacterized protein</fullName>
    </submittedName>
</protein>
<proteinExistence type="predicted"/>
<dbReference type="Proteomes" id="UP001162501">
    <property type="component" value="Chromosome 27"/>
</dbReference>
<accession>A0ACB0EU28</accession>
<evidence type="ECO:0000313" key="1">
    <source>
        <dbReference type="EMBL" id="CAI9704044.1"/>
    </source>
</evidence>
<evidence type="ECO:0000313" key="2">
    <source>
        <dbReference type="Proteomes" id="UP001162501"/>
    </source>
</evidence>
<reference evidence="1" key="1">
    <citation type="submission" date="2023-05" db="EMBL/GenBank/DDBJ databases">
        <authorList>
            <consortium name="ELIXIR-Norway"/>
        </authorList>
    </citation>
    <scope>NUCLEOTIDE SEQUENCE</scope>
</reference>